<protein>
    <recommendedName>
        <fullName evidence="5">Protein DD3-3</fullName>
    </recommendedName>
</protein>
<feature type="region of interest" description="Disordered" evidence="1">
    <location>
        <begin position="501"/>
        <end position="528"/>
    </location>
</feature>
<feature type="chain" id="PRO_5032581532" description="Protein DD3-3" evidence="2">
    <location>
        <begin position="18"/>
        <end position="654"/>
    </location>
</feature>
<dbReference type="OrthoDB" id="167398at2759"/>
<reference evidence="3" key="1">
    <citation type="submission" date="2021-02" db="EMBL/GenBank/DDBJ databases">
        <authorList>
            <person name="Nowell W R."/>
        </authorList>
    </citation>
    <scope>NUCLEOTIDE SEQUENCE</scope>
    <source>
        <strain evidence="3">Ploen Becks lab</strain>
    </source>
</reference>
<evidence type="ECO:0000256" key="2">
    <source>
        <dbReference type="SAM" id="SignalP"/>
    </source>
</evidence>
<evidence type="ECO:0008006" key="5">
    <source>
        <dbReference type="Google" id="ProtNLM"/>
    </source>
</evidence>
<dbReference type="PANTHER" id="PTHR35170">
    <property type="entry name" value="PROTEIN DD3-3"/>
    <property type="match status" value="1"/>
</dbReference>
<evidence type="ECO:0000313" key="3">
    <source>
        <dbReference type="EMBL" id="CAF0996235.1"/>
    </source>
</evidence>
<evidence type="ECO:0000256" key="1">
    <source>
        <dbReference type="SAM" id="MobiDB-lite"/>
    </source>
</evidence>
<organism evidence="3 4">
    <name type="scientific">Brachionus calyciflorus</name>
    <dbReference type="NCBI Taxonomy" id="104777"/>
    <lineage>
        <taxon>Eukaryota</taxon>
        <taxon>Metazoa</taxon>
        <taxon>Spiralia</taxon>
        <taxon>Gnathifera</taxon>
        <taxon>Rotifera</taxon>
        <taxon>Eurotatoria</taxon>
        <taxon>Monogononta</taxon>
        <taxon>Pseudotrocha</taxon>
        <taxon>Ploima</taxon>
        <taxon>Brachionidae</taxon>
        <taxon>Brachionus</taxon>
    </lineage>
</organism>
<feature type="compositionally biased region" description="Polar residues" evidence="1">
    <location>
        <begin position="501"/>
        <end position="510"/>
    </location>
</feature>
<keyword evidence="2" id="KW-0732">Signal</keyword>
<accession>A0A814GH06</accession>
<feature type="compositionally biased region" description="Gly residues" evidence="1">
    <location>
        <begin position="515"/>
        <end position="524"/>
    </location>
</feature>
<proteinExistence type="predicted"/>
<dbReference type="PANTHER" id="PTHR35170:SF2">
    <property type="entry name" value="PROTEIN DD3-3"/>
    <property type="match status" value="1"/>
</dbReference>
<comment type="caution">
    <text evidence="3">The sequence shown here is derived from an EMBL/GenBank/DDBJ whole genome shotgun (WGS) entry which is preliminary data.</text>
</comment>
<evidence type="ECO:0000313" key="4">
    <source>
        <dbReference type="Proteomes" id="UP000663879"/>
    </source>
</evidence>
<feature type="region of interest" description="Disordered" evidence="1">
    <location>
        <begin position="27"/>
        <end position="62"/>
    </location>
</feature>
<gene>
    <name evidence="3" type="ORF">OXX778_LOCUS16171</name>
</gene>
<keyword evidence="4" id="KW-1185">Reference proteome</keyword>
<name>A0A814GH06_9BILA</name>
<sequence>MHLFLIFFLLFAKTCFADIYLHNPRGSNNRLNEPSATRKNNNRIFDSQNNDRGGYNVGDASNVPFQTESQQYQMRYFQSGLSSDSVLNLEWTDQHGCGGNLESDPTKQNCDLILQYICQSKDIDSTNIDRIRDGLNTNSQGYTEMAQDTLNANLQRKQNDVKLDLALQETWDYYDNCFYRQRNLGLFAADQNLNVNKKGYSGAVYTRQNPNGARSGYECPEERDYYPYWHPSPWKDIAILTSNVKNCDLFQTESFNQKSKFLCIENYSNSNDKKHWSKWNNKNDCETNGGKWTEFFNYLEKATHFNDESKCQSQTTDKIIYKWALPYDAIDINRKECLVLLPKPVCRQAEWTRSNHLGNTKDGKAPSFEWKLPYFPSKKIQKCVFRIRYNITTDDYDPKIDSKSNGQKSPIKNNPQIKIGANNQVLRLALNTAQYGRVFQDRSHSFLLIPRPDQISNSKIHNLNVRGKRGNIVQVYPAVEYDFIPNDLTVNTNDLVHIQWTGSNTHNNGQPEGDGQSGSDGQGRAGNDRNNLVQILSLNDNYPIPFEMTDLWKDTELFGYVNETLIKINSKDQAKDLALYLSSSGYYKCVKKETCDGESYELKQALDPDLNSSPASLPGVLLRFKKPNKNYFYMCSRNNNFSNRSQKGTIKVVD</sequence>
<dbReference type="Proteomes" id="UP000663879">
    <property type="component" value="Unassembled WGS sequence"/>
</dbReference>
<feature type="compositionally biased region" description="Polar residues" evidence="1">
    <location>
        <begin position="27"/>
        <end position="51"/>
    </location>
</feature>
<dbReference type="InterPro" id="IPR053320">
    <property type="entry name" value="Protein_DD3-3_O-glyco"/>
</dbReference>
<dbReference type="AlphaFoldDB" id="A0A814GH06"/>
<feature type="signal peptide" evidence="2">
    <location>
        <begin position="1"/>
        <end position="17"/>
    </location>
</feature>
<dbReference type="EMBL" id="CAJNOC010003750">
    <property type="protein sequence ID" value="CAF0996235.1"/>
    <property type="molecule type" value="Genomic_DNA"/>
</dbReference>